<sequence length="234" mass="25409">MNAIFTIVIFLVALVEGHCPPGWQRYTGTPDKCIAAFTEEMPWINAYMYCNSRGANLVSIHSAFQNFHIANQSLKDGTPAAVYYSLETRNRWTASKDIAENNCFICEFSSEKPSTSTTTTTAITFETSYYTGDQTSTASDISETESSTSSSISKTAEATTSSAASDTSETESSTSSSTITSRIPTPLPGGCPCSRLEIRRRCGERDGRGTCIPVKGGSYTCYCYDLNKYADSCP</sequence>
<reference evidence="4" key="1">
    <citation type="submission" date="2017-02" db="UniProtKB">
        <authorList>
            <consortium name="WormBaseParasite"/>
        </authorList>
    </citation>
    <scope>IDENTIFICATION</scope>
</reference>
<dbReference type="SUPFAM" id="SSF56436">
    <property type="entry name" value="C-type lectin-like"/>
    <property type="match status" value="1"/>
</dbReference>
<organism evidence="3 4">
    <name type="scientific">Syphacia muris</name>
    <dbReference type="NCBI Taxonomy" id="451379"/>
    <lineage>
        <taxon>Eukaryota</taxon>
        <taxon>Metazoa</taxon>
        <taxon>Ecdysozoa</taxon>
        <taxon>Nematoda</taxon>
        <taxon>Chromadorea</taxon>
        <taxon>Rhabditida</taxon>
        <taxon>Spirurina</taxon>
        <taxon>Oxyuridomorpha</taxon>
        <taxon>Oxyuroidea</taxon>
        <taxon>Oxyuridae</taxon>
        <taxon>Syphacia</taxon>
    </lineage>
</organism>
<dbReference type="InterPro" id="IPR016187">
    <property type="entry name" value="CTDL_fold"/>
</dbReference>
<evidence type="ECO:0000256" key="2">
    <source>
        <dbReference type="SAM" id="SignalP"/>
    </source>
</evidence>
<proteinExistence type="predicted"/>
<protein>
    <submittedName>
        <fullName evidence="4">C-type lectin domain-containing protein</fullName>
    </submittedName>
</protein>
<name>A0A0N5AD08_9BILA</name>
<dbReference type="InterPro" id="IPR016186">
    <property type="entry name" value="C-type_lectin-like/link_sf"/>
</dbReference>
<feature type="compositionally biased region" description="Low complexity" evidence="1">
    <location>
        <begin position="133"/>
        <end position="181"/>
    </location>
</feature>
<dbReference type="WBParaSite" id="SMUV_0000203901-mRNA-1">
    <property type="protein sequence ID" value="SMUV_0000203901-mRNA-1"/>
    <property type="gene ID" value="SMUV_0000203901"/>
</dbReference>
<keyword evidence="2" id="KW-0732">Signal</keyword>
<dbReference type="CDD" id="cd00037">
    <property type="entry name" value="CLECT"/>
    <property type="match status" value="1"/>
</dbReference>
<keyword evidence="3" id="KW-1185">Reference proteome</keyword>
<evidence type="ECO:0000313" key="3">
    <source>
        <dbReference type="Proteomes" id="UP000046393"/>
    </source>
</evidence>
<feature type="signal peptide" evidence="2">
    <location>
        <begin position="1"/>
        <end position="17"/>
    </location>
</feature>
<dbReference type="Proteomes" id="UP000046393">
    <property type="component" value="Unplaced"/>
</dbReference>
<dbReference type="STRING" id="451379.A0A0N5AD08"/>
<dbReference type="AlphaFoldDB" id="A0A0N5AD08"/>
<feature type="region of interest" description="Disordered" evidence="1">
    <location>
        <begin position="133"/>
        <end position="183"/>
    </location>
</feature>
<evidence type="ECO:0000313" key="4">
    <source>
        <dbReference type="WBParaSite" id="SMUV_0000203901-mRNA-1"/>
    </source>
</evidence>
<dbReference type="Gene3D" id="3.10.100.10">
    <property type="entry name" value="Mannose-Binding Protein A, subunit A"/>
    <property type="match status" value="1"/>
</dbReference>
<accession>A0A0N5AD08</accession>
<evidence type="ECO:0000256" key="1">
    <source>
        <dbReference type="SAM" id="MobiDB-lite"/>
    </source>
</evidence>
<feature type="chain" id="PRO_5005892943" evidence="2">
    <location>
        <begin position="18"/>
        <end position="234"/>
    </location>
</feature>